<dbReference type="InterPro" id="IPR011146">
    <property type="entry name" value="HIT-like"/>
</dbReference>
<feature type="domain" description="HIT" evidence="2">
    <location>
        <begin position="8"/>
        <end position="112"/>
    </location>
</feature>
<dbReference type="InterPro" id="IPR036265">
    <property type="entry name" value="HIT-like_sf"/>
</dbReference>
<keyword evidence="4" id="KW-1185">Reference proteome</keyword>
<reference evidence="3" key="1">
    <citation type="submission" date="2021-03" db="EMBL/GenBank/DDBJ databases">
        <title>The complete genome sequence of Acetobacter sp. TBRC 12339.</title>
        <authorList>
            <person name="Charoenyingcharoen P."/>
            <person name="Yukphan P."/>
        </authorList>
    </citation>
    <scope>NUCLEOTIDE SEQUENCE</scope>
    <source>
        <strain evidence="3">TBRC 12339</strain>
    </source>
</reference>
<evidence type="ECO:0000256" key="1">
    <source>
        <dbReference type="PROSITE-ProRule" id="PRU00464"/>
    </source>
</evidence>
<comment type="caution">
    <text evidence="3">The sequence shown here is derived from an EMBL/GenBank/DDBJ whole genome shotgun (WGS) entry which is preliminary data.</text>
</comment>
<accession>A0A939HK79</accession>
<dbReference type="SUPFAM" id="SSF54197">
    <property type="entry name" value="HIT-like"/>
    <property type="match status" value="1"/>
</dbReference>
<dbReference type="Proteomes" id="UP000664073">
    <property type="component" value="Unassembled WGS sequence"/>
</dbReference>
<dbReference type="AlphaFoldDB" id="A0A939HK79"/>
<organism evidence="3 4">
    <name type="scientific">Acetobacter garciniae</name>
    <dbReference type="NCBI Taxonomy" id="2817435"/>
    <lineage>
        <taxon>Bacteria</taxon>
        <taxon>Pseudomonadati</taxon>
        <taxon>Pseudomonadota</taxon>
        <taxon>Alphaproteobacteria</taxon>
        <taxon>Acetobacterales</taxon>
        <taxon>Acetobacteraceae</taxon>
        <taxon>Acetobacter</taxon>
    </lineage>
</organism>
<dbReference type="Gene3D" id="3.30.428.10">
    <property type="entry name" value="HIT-like"/>
    <property type="match status" value="1"/>
</dbReference>
<dbReference type="PROSITE" id="PS51084">
    <property type="entry name" value="HIT_2"/>
    <property type="match status" value="1"/>
</dbReference>
<evidence type="ECO:0000259" key="2">
    <source>
        <dbReference type="PROSITE" id="PS51084"/>
    </source>
</evidence>
<gene>
    <name evidence="3" type="ORF">J2D77_07515</name>
</gene>
<name>A0A939HK79_9PROT</name>
<evidence type="ECO:0000313" key="4">
    <source>
        <dbReference type="Proteomes" id="UP000664073"/>
    </source>
</evidence>
<dbReference type="GO" id="GO:0003824">
    <property type="term" value="F:catalytic activity"/>
    <property type="evidence" value="ECO:0007669"/>
    <property type="project" value="InterPro"/>
</dbReference>
<dbReference type="EMBL" id="JAFVMH010000002">
    <property type="protein sequence ID" value="MBO1324992.1"/>
    <property type="molecule type" value="Genomic_DNA"/>
</dbReference>
<protein>
    <recommendedName>
        <fullName evidence="2">HIT domain-containing protein</fullName>
    </recommendedName>
</protein>
<sequence>MTQNVIQQRVTLARQGAHPQVIGRMPSGWLFMADTQPVAGYCILMADPIVPSINDLGGQDRAAYLADVVRVGDALLEATQAARINYETWCNQEPSLHTHIVPRYSTEADAQRIRPLCVAYDVAQARPFDTAVDGPLMQALRTILGIAPALPAHAGQEI</sequence>
<comment type="caution">
    <text evidence="1">Lacks conserved residue(s) required for the propagation of feature annotation.</text>
</comment>
<evidence type="ECO:0000313" key="3">
    <source>
        <dbReference type="EMBL" id="MBO1324992.1"/>
    </source>
</evidence>
<proteinExistence type="predicted"/>
<dbReference type="RefSeq" id="WP_207845607.1">
    <property type="nucleotide sequence ID" value="NZ_JAFVMH010000002.1"/>
</dbReference>